<dbReference type="InterPro" id="IPR049945">
    <property type="entry name" value="AAA_22"/>
</dbReference>
<feature type="region of interest" description="Disordered" evidence="1">
    <location>
        <begin position="282"/>
        <end position="334"/>
    </location>
</feature>
<dbReference type="SUPFAM" id="SSF52540">
    <property type="entry name" value="P-loop containing nucleoside triphosphate hydrolases"/>
    <property type="match status" value="1"/>
</dbReference>
<evidence type="ECO:0000259" key="3">
    <source>
        <dbReference type="PROSITE" id="PS51724"/>
    </source>
</evidence>
<dbReference type="InterPro" id="IPR052026">
    <property type="entry name" value="ExeA_AAA_ATPase_DNA-bind"/>
</dbReference>
<keyword evidence="2" id="KW-1133">Transmembrane helix</keyword>
<organism evidence="4 5">
    <name type="scientific">Vibrio quintilis</name>
    <dbReference type="NCBI Taxonomy" id="1117707"/>
    <lineage>
        <taxon>Bacteria</taxon>
        <taxon>Pseudomonadati</taxon>
        <taxon>Pseudomonadota</taxon>
        <taxon>Gammaproteobacteria</taxon>
        <taxon>Vibrionales</taxon>
        <taxon>Vibrionaceae</taxon>
        <taxon>Vibrio</taxon>
    </lineage>
</organism>
<dbReference type="PANTHER" id="PTHR35894:SF7">
    <property type="entry name" value="GENERAL SECRETION PATHWAY PROTEIN A-RELATED"/>
    <property type="match status" value="1"/>
</dbReference>
<dbReference type="Gene3D" id="3.40.50.300">
    <property type="entry name" value="P-loop containing nucleotide triphosphate hydrolases"/>
    <property type="match status" value="1"/>
</dbReference>
<feature type="region of interest" description="Disordered" evidence="1">
    <location>
        <begin position="360"/>
        <end position="385"/>
    </location>
</feature>
<dbReference type="Proteomes" id="UP000184600">
    <property type="component" value="Unassembled WGS sequence"/>
</dbReference>
<evidence type="ECO:0000313" key="5">
    <source>
        <dbReference type="Proteomes" id="UP000184600"/>
    </source>
</evidence>
<dbReference type="InterPro" id="IPR036680">
    <property type="entry name" value="SPOR-like_sf"/>
</dbReference>
<dbReference type="InterPro" id="IPR027417">
    <property type="entry name" value="P-loop_NTPase"/>
</dbReference>
<dbReference type="GO" id="GO:0016887">
    <property type="term" value="F:ATP hydrolysis activity"/>
    <property type="evidence" value="ECO:0007669"/>
    <property type="project" value="InterPro"/>
</dbReference>
<dbReference type="InterPro" id="IPR007730">
    <property type="entry name" value="SPOR-like_dom"/>
</dbReference>
<dbReference type="GO" id="GO:0042834">
    <property type="term" value="F:peptidoglycan binding"/>
    <property type="evidence" value="ECO:0007669"/>
    <property type="project" value="InterPro"/>
</dbReference>
<evidence type="ECO:0000313" key="4">
    <source>
        <dbReference type="EMBL" id="SHO54776.1"/>
    </source>
</evidence>
<dbReference type="STRING" id="1117707.VQ7734_00494"/>
<evidence type="ECO:0000256" key="1">
    <source>
        <dbReference type="SAM" id="MobiDB-lite"/>
    </source>
</evidence>
<keyword evidence="2" id="KW-0472">Membrane</keyword>
<feature type="domain" description="SPOR" evidence="3">
    <location>
        <begin position="471"/>
        <end position="549"/>
    </location>
</feature>
<feature type="transmembrane region" description="Helical" evidence="2">
    <location>
        <begin position="238"/>
        <end position="256"/>
    </location>
</feature>
<feature type="compositionally biased region" description="Polar residues" evidence="1">
    <location>
        <begin position="449"/>
        <end position="460"/>
    </location>
</feature>
<proteinExistence type="predicted"/>
<keyword evidence="2" id="KW-0812">Transmembrane</keyword>
<dbReference type="Pfam" id="PF13401">
    <property type="entry name" value="AAA_22"/>
    <property type="match status" value="1"/>
</dbReference>
<dbReference type="OrthoDB" id="6189127at2"/>
<reference evidence="5" key="1">
    <citation type="submission" date="2016-12" db="EMBL/GenBank/DDBJ databases">
        <authorList>
            <person name="Rodrigo-Torres L."/>
            <person name="Arahal R.D."/>
            <person name="Lucena T."/>
        </authorList>
    </citation>
    <scope>NUCLEOTIDE SEQUENCE [LARGE SCALE GENOMIC DNA]</scope>
</reference>
<dbReference type="RefSeq" id="WP_073579690.1">
    <property type="nucleotide sequence ID" value="NZ_AP024897.1"/>
</dbReference>
<protein>
    <recommendedName>
        <fullName evidence="3">SPOR domain-containing protein</fullName>
    </recommendedName>
</protein>
<dbReference type="AlphaFoldDB" id="A0A1M7YQH2"/>
<name>A0A1M7YQH2_9VIBR</name>
<dbReference type="PANTHER" id="PTHR35894">
    <property type="entry name" value="GENERAL SECRETION PATHWAY PROTEIN A-RELATED"/>
    <property type="match status" value="1"/>
</dbReference>
<dbReference type="Gene3D" id="3.30.70.1070">
    <property type="entry name" value="Sporulation related repeat"/>
    <property type="match status" value="1"/>
</dbReference>
<dbReference type="PROSITE" id="PS51724">
    <property type="entry name" value="SPOR"/>
    <property type="match status" value="1"/>
</dbReference>
<gene>
    <name evidence="4" type="ORF">VQ7734_00494</name>
</gene>
<dbReference type="Pfam" id="PF05036">
    <property type="entry name" value="SPOR"/>
    <property type="match status" value="1"/>
</dbReference>
<keyword evidence="5" id="KW-1185">Reference proteome</keyword>
<accession>A0A1M7YQH2</accession>
<evidence type="ECO:0000256" key="2">
    <source>
        <dbReference type="SAM" id="Phobius"/>
    </source>
</evidence>
<sequence>MSLADERVLELQSQTDLLERIQLLTRFGSNFIAVSGAPGAGKTWIAQRYLEVWADDKNQSLLMCYPGQDEYQWRSTILTQIAPQAEFDVDESLTSNLSAVLGDEECNIAIVVDDAHILSETLISELWTLVLEAQKRADWTINIVLFSLPKSLDKLLSRLSDGEENKPVDLEIDTLAQEDAERFFEFLVMRYVDPKLEQQLRRSFSRTKKTPGDIMALGDQKMEKRIIIRSIIGSPAKIALIFLLVCLLVGAGYWWMLSENQAPDILHTATKESNAQTVIPTLPESESSDADDSDQVSGQARAVNTADTSSPSGDKKKTGAYPLDDSGALPPDIVSQTANVGVDDQGRRVVVSSEVVDALMEGKPEKSDTTQLHQVASEVSPPPQMVVSDDMVSDISEALRDNASDNANKSQDEASPQEVNIADMPEPAVVSEQKSATSGEGNKIRIRVSRNQSDTSSTADRFSDDQEALLNMSDRSYTLQLAAFNSVREVDDFIRRYGLQGQVHVYAAVRSNTNWYMITYKNYPTIQLARDAVLTLPENLQALGPWAKSIRQVHREIERAK</sequence>
<dbReference type="EMBL" id="FRFG01000008">
    <property type="protein sequence ID" value="SHO54776.1"/>
    <property type="molecule type" value="Genomic_DNA"/>
</dbReference>
<feature type="region of interest" description="Disordered" evidence="1">
    <location>
        <begin position="428"/>
        <end position="462"/>
    </location>
</feature>